<dbReference type="PROSITE" id="PS50250">
    <property type="entry name" value="PCI"/>
    <property type="match status" value="1"/>
</dbReference>
<keyword evidence="4 5" id="KW-0648">Protein biosynthesis</keyword>
<evidence type="ECO:0000259" key="6">
    <source>
        <dbReference type="PROSITE" id="PS50250"/>
    </source>
</evidence>
<reference evidence="8" key="2">
    <citation type="submission" date="2015-01" db="EMBL/GenBank/DDBJ databases">
        <title>Evolutionary Origins and Diversification of the Mycorrhizal Mutualists.</title>
        <authorList>
            <consortium name="DOE Joint Genome Institute"/>
            <consortium name="Mycorrhizal Genomics Consortium"/>
            <person name="Kohler A."/>
            <person name="Kuo A."/>
            <person name="Nagy L.G."/>
            <person name="Floudas D."/>
            <person name="Copeland A."/>
            <person name="Barry K.W."/>
            <person name="Cichocki N."/>
            <person name="Veneault-Fourrey C."/>
            <person name="LaButti K."/>
            <person name="Lindquist E.A."/>
            <person name="Lipzen A."/>
            <person name="Lundell T."/>
            <person name="Morin E."/>
            <person name="Murat C."/>
            <person name="Riley R."/>
            <person name="Ohm R."/>
            <person name="Sun H."/>
            <person name="Tunlid A."/>
            <person name="Henrissat B."/>
            <person name="Grigoriev I.V."/>
            <person name="Hibbett D.S."/>
            <person name="Martin F."/>
        </authorList>
    </citation>
    <scope>NUCLEOTIDE SEQUENCE [LARGE SCALE GENOMIC DNA]</scope>
    <source>
        <strain evidence="8">LaAM-08-1</strain>
    </source>
</reference>
<gene>
    <name evidence="7" type="ORF">K443DRAFT_121587</name>
</gene>
<evidence type="ECO:0000256" key="3">
    <source>
        <dbReference type="ARBA" id="ARBA00022540"/>
    </source>
</evidence>
<dbReference type="InterPro" id="IPR000717">
    <property type="entry name" value="PCI_dom"/>
</dbReference>
<dbReference type="STRING" id="1095629.A0A0C9XZH7"/>
<dbReference type="OrthoDB" id="10267031at2759"/>
<feature type="domain" description="PCI" evidence="6">
    <location>
        <begin position="211"/>
        <end position="389"/>
    </location>
</feature>
<dbReference type="InterPro" id="IPR040750">
    <property type="entry name" value="eIF3m_C_helix"/>
</dbReference>
<keyword evidence="8" id="KW-1185">Reference proteome</keyword>
<keyword evidence="3 5" id="KW-0396">Initiation factor</keyword>
<proteinExistence type="inferred from homology"/>
<evidence type="ECO:0000313" key="7">
    <source>
        <dbReference type="EMBL" id="KIK03132.1"/>
    </source>
</evidence>
<comment type="function">
    <text evidence="5">Component of the eukaryotic translation initiation factor 3 (eIF-3) complex, which is involved in protein synthesis of a specialized repertoire of mRNAs and, together with other initiation factors, stimulates binding of mRNA and methionyl-tRNAi to the 40S ribosome. The eIF-3 complex specifically targets and initiates translation of a subset of mRNAs involved in cell proliferation.</text>
</comment>
<accession>A0A0C9XZH7</accession>
<comment type="subunit">
    <text evidence="5">Component of the eukaryotic translation initiation factor 3 (eIF-3) complex.</text>
</comment>
<evidence type="ECO:0000313" key="8">
    <source>
        <dbReference type="Proteomes" id="UP000054477"/>
    </source>
</evidence>
<dbReference type="Proteomes" id="UP000054477">
    <property type="component" value="Unassembled WGS sequence"/>
</dbReference>
<dbReference type="HOGENOM" id="CLU_035254_3_0_1"/>
<sequence>MVTSTDSISIFAEGTYEEQILELATYLVRNRPEEERAAFTSPLRDAFRSEDGKNLIEADEARRKFIFSKVFEEVKGLGDVLQLTFVAEVEGFFNLFYAHLFALYSPDSSEAKTYLTTLLQTLSSSPFDRLSIKYRILANLFNSIPRNSPLRLAVYKTLLALATSNDDLDILKLSRADVEEWLSEWNISQDEKSTFLKSIVDAYAKAGEVTTSYEYSLVYIRTLPSTSSASREAAINAIATALRLPNIFDFDPLFKLDAVVNAKDHELFFLLQIFLNDGLVEFKTWEQSHQGVLEKYNLESAQLERKIRLLTLASLGCQYIGKNLPYSKIAESLQVDLSEVEKWVIDGNALILSHSASLFTGQHTVIRAGLVWGKLSQTAQSLHISRATSRTFERKQWEVLEKRLVAWKSGLAGILEVVSSAKRLAGHAPAHSVA</sequence>
<comment type="subcellular location">
    <subcellularLocation>
        <location evidence="5">Cytoplasm</location>
    </subcellularLocation>
</comment>
<protein>
    <recommendedName>
        <fullName evidence="5">Eukaryotic translation initiation factor 3 subunit M</fullName>
        <shortName evidence="5">eIF3m</shortName>
    </recommendedName>
</protein>
<dbReference type="SMART" id="SM00088">
    <property type="entry name" value="PINT"/>
    <property type="match status" value="1"/>
</dbReference>
<dbReference type="GO" id="GO:0003743">
    <property type="term" value="F:translation initiation factor activity"/>
    <property type="evidence" value="ECO:0007669"/>
    <property type="project" value="UniProtKB-UniRule"/>
</dbReference>
<name>A0A0C9XZH7_9AGAR</name>
<dbReference type="EMBL" id="KN838583">
    <property type="protein sequence ID" value="KIK03132.1"/>
    <property type="molecule type" value="Genomic_DNA"/>
</dbReference>
<dbReference type="InterPro" id="IPR045237">
    <property type="entry name" value="COPS7/eIF3m"/>
</dbReference>
<evidence type="ECO:0000256" key="1">
    <source>
        <dbReference type="ARBA" id="ARBA00008482"/>
    </source>
</evidence>
<dbReference type="GO" id="GO:0071541">
    <property type="term" value="C:eukaryotic translation initiation factor 3 complex, eIF3m"/>
    <property type="evidence" value="ECO:0007669"/>
    <property type="project" value="UniProtKB-UniRule"/>
</dbReference>
<dbReference type="HAMAP" id="MF_03012">
    <property type="entry name" value="eIF3m"/>
    <property type="match status" value="1"/>
</dbReference>
<dbReference type="GO" id="GO:0016282">
    <property type="term" value="C:eukaryotic 43S preinitiation complex"/>
    <property type="evidence" value="ECO:0007669"/>
    <property type="project" value="UniProtKB-UniRule"/>
</dbReference>
<evidence type="ECO:0000256" key="2">
    <source>
        <dbReference type="ARBA" id="ARBA00022490"/>
    </source>
</evidence>
<evidence type="ECO:0000256" key="4">
    <source>
        <dbReference type="ARBA" id="ARBA00022917"/>
    </source>
</evidence>
<dbReference type="PANTHER" id="PTHR15350">
    <property type="entry name" value="COP9 SIGNALOSOME COMPLEX SUBUNIT 7/DENDRITIC CELL PROTEIN GA17"/>
    <property type="match status" value="1"/>
</dbReference>
<dbReference type="InterPro" id="IPR027528">
    <property type="entry name" value="eIF3m"/>
</dbReference>
<dbReference type="GO" id="GO:0001732">
    <property type="term" value="P:formation of cytoplasmic translation initiation complex"/>
    <property type="evidence" value="ECO:0007669"/>
    <property type="project" value="UniProtKB-UniRule"/>
</dbReference>
<keyword evidence="2 5" id="KW-0963">Cytoplasm</keyword>
<dbReference type="GO" id="GO:0033290">
    <property type="term" value="C:eukaryotic 48S preinitiation complex"/>
    <property type="evidence" value="ECO:0007669"/>
    <property type="project" value="UniProtKB-UniRule"/>
</dbReference>
<organism evidence="7 8">
    <name type="scientific">Laccaria amethystina LaAM-08-1</name>
    <dbReference type="NCBI Taxonomy" id="1095629"/>
    <lineage>
        <taxon>Eukaryota</taxon>
        <taxon>Fungi</taxon>
        <taxon>Dikarya</taxon>
        <taxon>Basidiomycota</taxon>
        <taxon>Agaricomycotina</taxon>
        <taxon>Agaricomycetes</taxon>
        <taxon>Agaricomycetidae</taxon>
        <taxon>Agaricales</taxon>
        <taxon>Agaricineae</taxon>
        <taxon>Hydnangiaceae</taxon>
        <taxon>Laccaria</taxon>
    </lineage>
</organism>
<dbReference type="PANTHER" id="PTHR15350:SF2">
    <property type="entry name" value="EUKARYOTIC TRANSLATION INITIATION FACTOR 3 SUBUNIT M"/>
    <property type="match status" value="1"/>
</dbReference>
<comment type="similarity">
    <text evidence="5">Belongs to the eIF-3 subunit M family.</text>
</comment>
<comment type="similarity">
    <text evidence="1">Belongs to the CSN7/EIF3M family. CSN7 subfamily.</text>
</comment>
<evidence type="ECO:0000256" key="5">
    <source>
        <dbReference type="HAMAP-Rule" id="MF_03012"/>
    </source>
</evidence>
<dbReference type="AlphaFoldDB" id="A0A0C9XZH7"/>
<dbReference type="Pfam" id="PF18005">
    <property type="entry name" value="eIF3m_C_helix"/>
    <property type="match status" value="1"/>
</dbReference>
<reference evidence="7 8" key="1">
    <citation type="submission" date="2014-04" db="EMBL/GenBank/DDBJ databases">
        <authorList>
            <consortium name="DOE Joint Genome Institute"/>
            <person name="Kuo A."/>
            <person name="Kohler A."/>
            <person name="Nagy L.G."/>
            <person name="Floudas D."/>
            <person name="Copeland A."/>
            <person name="Barry K.W."/>
            <person name="Cichocki N."/>
            <person name="Veneault-Fourrey C."/>
            <person name="LaButti K."/>
            <person name="Lindquist E.A."/>
            <person name="Lipzen A."/>
            <person name="Lundell T."/>
            <person name="Morin E."/>
            <person name="Murat C."/>
            <person name="Sun H."/>
            <person name="Tunlid A."/>
            <person name="Henrissat B."/>
            <person name="Grigoriev I.V."/>
            <person name="Hibbett D.S."/>
            <person name="Martin F."/>
            <person name="Nordberg H.P."/>
            <person name="Cantor M.N."/>
            <person name="Hua S.X."/>
        </authorList>
    </citation>
    <scope>NUCLEOTIDE SEQUENCE [LARGE SCALE GENOMIC DNA]</scope>
    <source>
        <strain evidence="7 8">LaAM-08-1</strain>
    </source>
</reference>